<dbReference type="PANTHER" id="PTHR43798:SF33">
    <property type="entry name" value="HYDROLASE, PUTATIVE (AFU_ORTHOLOGUE AFUA_2G14860)-RELATED"/>
    <property type="match status" value="1"/>
</dbReference>
<comment type="caution">
    <text evidence="2">The sequence shown here is derived from an EMBL/GenBank/DDBJ whole genome shotgun (WGS) entry which is preliminary data.</text>
</comment>
<dbReference type="PANTHER" id="PTHR43798">
    <property type="entry name" value="MONOACYLGLYCEROL LIPASE"/>
    <property type="match status" value="1"/>
</dbReference>
<dbReference type="GO" id="GO:0016020">
    <property type="term" value="C:membrane"/>
    <property type="evidence" value="ECO:0007669"/>
    <property type="project" value="TreeGrafter"/>
</dbReference>
<accession>A0A4Q1AWQ7</accession>
<sequence>MKKFLFTFSFFIYCLNAQFIKEPIFNEVSYVETYGNPKNEAIVFVHGLGKEASSIWLESVEALKKDYYILIFDLPGFGKSDKSNQLYSPKRYVGFIDTLIDNFIDKPFHLVGHSMGASISLKYTSTHQERVKSLTLIDAAGILHKAAYSEFLLKYKVKEKVKSDAISDFVSELPQVIDSIIPFEVDTMLNSKVSRKVIFRSNPNTIAAMALAEEDFSTIPQKIKVPTLIIWGKDDKTAPLRTGYALNKLIKNSKLEIIEDSKHTPMIDNFDIYLRLLKKHLKTKRYIKKDTKIEPSSREIVIRNDENRVLKGYFKKVEIHDSKEIDIKDAFIEELIIDNSKVDILNSKLDLKKSSFIINSEVQMTATSIIIDKPIEINNSNFDLAAVGVKTKTKIFYTNSEKKQKVIYSLCTLNSESKHGVFSAGYF</sequence>
<protein>
    <recommendedName>
        <fullName evidence="1">AB hydrolase-1 domain-containing protein</fullName>
    </recommendedName>
</protein>
<dbReference type="Gene3D" id="3.40.50.1820">
    <property type="entry name" value="alpha/beta hydrolase"/>
    <property type="match status" value="1"/>
</dbReference>
<evidence type="ECO:0000313" key="2">
    <source>
        <dbReference type="EMBL" id="RXK12541.1"/>
    </source>
</evidence>
<reference evidence="2 3" key="1">
    <citation type="submission" date="2017-09" db="EMBL/GenBank/DDBJ databases">
        <title>Genomics of the genus Arcobacter.</title>
        <authorList>
            <person name="Perez-Cataluna A."/>
            <person name="Figueras M.J."/>
            <person name="Salas-Masso N."/>
        </authorList>
    </citation>
    <scope>NUCLEOTIDE SEQUENCE [LARGE SCALE GENOMIC DNA]</scope>
    <source>
        <strain evidence="2 3">F156-34</strain>
    </source>
</reference>
<proteinExistence type="predicted"/>
<evidence type="ECO:0000259" key="1">
    <source>
        <dbReference type="Pfam" id="PF00561"/>
    </source>
</evidence>
<dbReference type="Proteomes" id="UP000289718">
    <property type="component" value="Unassembled WGS sequence"/>
</dbReference>
<dbReference type="InterPro" id="IPR029058">
    <property type="entry name" value="AB_hydrolase_fold"/>
</dbReference>
<evidence type="ECO:0000313" key="3">
    <source>
        <dbReference type="Proteomes" id="UP000289718"/>
    </source>
</evidence>
<feature type="domain" description="AB hydrolase-1" evidence="1">
    <location>
        <begin position="41"/>
        <end position="269"/>
    </location>
</feature>
<dbReference type="Pfam" id="PF00561">
    <property type="entry name" value="Abhydrolase_1"/>
    <property type="match status" value="1"/>
</dbReference>
<keyword evidence="3" id="KW-1185">Reference proteome</keyword>
<name>A0A4Q1AWQ7_9BACT</name>
<organism evidence="2 3">
    <name type="scientific">Halarcobacter mediterraneus</name>
    <dbReference type="NCBI Taxonomy" id="2023153"/>
    <lineage>
        <taxon>Bacteria</taxon>
        <taxon>Pseudomonadati</taxon>
        <taxon>Campylobacterota</taxon>
        <taxon>Epsilonproteobacteria</taxon>
        <taxon>Campylobacterales</taxon>
        <taxon>Arcobacteraceae</taxon>
        <taxon>Halarcobacter</taxon>
    </lineage>
</organism>
<dbReference type="RefSeq" id="WP_129061599.1">
    <property type="nucleotide sequence ID" value="NZ_NXIE01000003.1"/>
</dbReference>
<gene>
    <name evidence="2" type="ORF">CP965_08140</name>
</gene>
<dbReference type="InterPro" id="IPR000073">
    <property type="entry name" value="AB_hydrolase_1"/>
</dbReference>
<dbReference type="AlphaFoldDB" id="A0A4Q1AWQ7"/>
<dbReference type="EMBL" id="NXIE01000003">
    <property type="protein sequence ID" value="RXK12541.1"/>
    <property type="molecule type" value="Genomic_DNA"/>
</dbReference>
<dbReference type="InterPro" id="IPR050266">
    <property type="entry name" value="AB_hydrolase_sf"/>
</dbReference>
<dbReference type="OrthoDB" id="5342129at2"/>
<dbReference type="SUPFAM" id="SSF53474">
    <property type="entry name" value="alpha/beta-Hydrolases"/>
    <property type="match status" value="1"/>
</dbReference>
<dbReference type="PRINTS" id="PR00111">
    <property type="entry name" value="ABHYDROLASE"/>
</dbReference>